<feature type="transmembrane region" description="Helical" evidence="1">
    <location>
        <begin position="222"/>
        <end position="249"/>
    </location>
</feature>
<evidence type="ECO:0000313" key="2">
    <source>
        <dbReference type="EMBL" id="NNU15853.1"/>
    </source>
</evidence>
<feature type="transmembrane region" description="Helical" evidence="1">
    <location>
        <begin position="48"/>
        <end position="68"/>
    </location>
</feature>
<feature type="transmembrane region" description="Helical" evidence="1">
    <location>
        <begin position="101"/>
        <end position="118"/>
    </location>
</feature>
<keyword evidence="1" id="KW-0472">Membrane</keyword>
<feature type="transmembrane region" description="Helical" evidence="1">
    <location>
        <begin position="138"/>
        <end position="157"/>
    </location>
</feature>
<evidence type="ECO:0000313" key="3">
    <source>
        <dbReference type="Proteomes" id="UP000536835"/>
    </source>
</evidence>
<dbReference type="Pfam" id="PF05675">
    <property type="entry name" value="DUF817"/>
    <property type="match status" value="1"/>
</dbReference>
<dbReference type="EMBL" id="JABFCX010000002">
    <property type="protein sequence ID" value="NNU15853.1"/>
    <property type="molecule type" value="Genomic_DNA"/>
</dbReference>
<sequence>MTSNQEISRVDQLLQRALVPVEAFLRSTLGERLANGLTEFLVFGIKQAWACLFGGLILAAILLTALFWPENSPVARYDFLFAYALTVQVLFLVTKLERPQEALVIFIFHAVGTAMEVFKTGAGSWTYPEASMLRIGAVPLFSGFMYAAVGSYLARCMRVFEFRFDRYPARWQTFVVAGLIYANFFAHHYLPDIRWLLLAATAWIYRRTWVHYRVWRFRHKMPLLLGFALVALFIFLAENLATLAGIWLYPDQQEVWRPVSWQKYPAWFILMILSWALVTVVHPPKSSGDGAHARG</sequence>
<dbReference type="InterPro" id="IPR008535">
    <property type="entry name" value="DUF817"/>
</dbReference>
<dbReference type="AlphaFoldDB" id="A0A7Y3RKQ0"/>
<evidence type="ECO:0000256" key="1">
    <source>
        <dbReference type="SAM" id="Phobius"/>
    </source>
</evidence>
<feature type="transmembrane region" description="Helical" evidence="1">
    <location>
        <begin position="264"/>
        <end position="281"/>
    </location>
</feature>
<proteinExistence type="predicted"/>
<protein>
    <submittedName>
        <fullName evidence="2">DUF817 domain-containing protein</fullName>
    </submittedName>
</protein>
<comment type="caution">
    <text evidence="2">The sequence shown here is derived from an EMBL/GenBank/DDBJ whole genome shotgun (WGS) entry which is preliminary data.</text>
</comment>
<feature type="transmembrane region" description="Helical" evidence="1">
    <location>
        <begin position="169"/>
        <end position="187"/>
    </location>
</feature>
<feature type="transmembrane region" description="Helical" evidence="1">
    <location>
        <begin position="193"/>
        <end position="210"/>
    </location>
</feature>
<dbReference type="Proteomes" id="UP000536835">
    <property type="component" value="Unassembled WGS sequence"/>
</dbReference>
<accession>A0A7Y3RKQ0</accession>
<feature type="transmembrane region" description="Helical" evidence="1">
    <location>
        <begin position="74"/>
        <end position="94"/>
    </location>
</feature>
<gene>
    <name evidence="2" type="ORF">HK107_05900</name>
</gene>
<organism evidence="2 3">
    <name type="scientific">Parvularcula mediterranea</name>
    <dbReference type="NCBI Taxonomy" id="2732508"/>
    <lineage>
        <taxon>Bacteria</taxon>
        <taxon>Pseudomonadati</taxon>
        <taxon>Pseudomonadota</taxon>
        <taxon>Alphaproteobacteria</taxon>
        <taxon>Parvularculales</taxon>
        <taxon>Parvularculaceae</taxon>
        <taxon>Parvularcula</taxon>
    </lineage>
</organism>
<name>A0A7Y3RKQ0_9PROT</name>
<dbReference type="PIRSF" id="PIRSF009141">
    <property type="entry name" value="UCP009141"/>
    <property type="match status" value="1"/>
</dbReference>
<dbReference type="RefSeq" id="WP_173197623.1">
    <property type="nucleotide sequence ID" value="NZ_JABFCX010000002.1"/>
</dbReference>
<reference evidence="2 3" key="1">
    <citation type="submission" date="2020-05" db="EMBL/GenBank/DDBJ databases">
        <title>Parvularcula mediterraneae sp. nov., isolated from polypropylene straw from shallow seawater of the seashore of Laganas in Zakynthos island, Greece.</title>
        <authorList>
            <person name="Szabo I."/>
            <person name="Al-Omari J."/>
            <person name="Rado J."/>
            <person name="Szerdahelyi G.S."/>
        </authorList>
    </citation>
    <scope>NUCLEOTIDE SEQUENCE [LARGE SCALE GENOMIC DNA]</scope>
    <source>
        <strain evidence="2 3">ZS-1/3</strain>
    </source>
</reference>
<keyword evidence="1" id="KW-0812">Transmembrane</keyword>
<keyword evidence="1" id="KW-1133">Transmembrane helix</keyword>
<keyword evidence="3" id="KW-1185">Reference proteome</keyword>